<dbReference type="GO" id="GO:0003677">
    <property type="term" value="F:DNA binding"/>
    <property type="evidence" value="ECO:0007669"/>
    <property type="project" value="UniProtKB-KW"/>
</dbReference>
<comment type="caution">
    <text evidence="2">The sequence shown here is derived from an EMBL/GenBank/DDBJ whole genome shotgun (WGS) entry which is preliminary data.</text>
</comment>
<evidence type="ECO:0000313" key="2">
    <source>
        <dbReference type="EMBL" id="MPN55075.1"/>
    </source>
</evidence>
<protein>
    <submittedName>
        <fullName evidence="2">DNA-binding protein HU</fullName>
    </submittedName>
</protein>
<gene>
    <name evidence="2" type="primary">hup_35</name>
    <name evidence="2" type="ORF">SDC9_202754</name>
</gene>
<dbReference type="EMBL" id="VSSQ01123913">
    <property type="protein sequence ID" value="MPN55075.1"/>
    <property type="molecule type" value="Genomic_DNA"/>
</dbReference>
<dbReference type="AlphaFoldDB" id="A0A645IUH7"/>
<dbReference type="InterPro" id="IPR000119">
    <property type="entry name" value="Hist_DNA-bd"/>
</dbReference>
<sequence>MVLNRTDVIALIAEEESMTKKKAEEIVRLIIDTMKVALIDGEKVQITGFGTFEVKDRAPRIGRNPKTNEEVKIDAFRKPVFRPSQTLKERINK</sequence>
<name>A0A645IUH7_9ZZZZ</name>
<dbReference type="GO" id="GO:0005829">
    <property type="term" value="C:cytosol"/>
    <property type="evidence" value="ECO:0007669"/>
    <property type="project" value="TreeGrafter"/>
</dbReference>
<dbReference type="InterPro" id="IPR020816">
    <property type="entry name" value="Histone-like_DNA-bd_CS"/>
</dbReference>
<dbReference type="PANTHER" id="PTHR33175">
    <property type="entry name" value="DNA-BINDING PROTEIN HU"/>
    <property type="match status" value="1"/>
</dbReference>
<reference evidence="2" key="1">
    <citation type="submission" date="2019-08" db="EMBL/GenBank/DDBJ databases">
        <authorList>
            <person name="Kucharzyk K."/>
            <person name="Murdoch R.W."/>
            <person name="Higgins S."/>
            <person name="Loffler F."/>
        </authorList>
    </citation>
    <scope>NUCLEOTIDE SEQUENCE</scope>
</reference>
<dbReference type="SUPFAM" id="SSF47729">
    <property type="entry name" value="IHF-like DNA-binding proteins"/>
    <property type="match status" value="1"/>
</dbReference>
<dbReference type="GO" id="GO:0030527">
    <property type="term" value="F:structural constituent of chromatin"/>
    <property type="evidence" value="ECO:0007669"/>
    <property type="project" value="InterPro"/>
</dbReference>
<dbReference type="Pfam" id="PF00216">
    <property type="entry name" value="Bac_DNA_binding"/>
    <property type="match status" value="1"/>
</dbReference>
<evidence type="ECO:0000256" key="1">
    <source>
        <dbReference type="ARBA" id="ARBA00023125"/>
    </source>
</evidence>
<dbReference type="Gene3D" id="4.10.520.10">
    <property type="entry name" value="IHF-like DNA-binding proteins"/>
    <property type="match status" value="1"/>
</dbReference>
<dbReference type="PRINTS" id="PR01727">
    <property type="entry name" value="DNABINDINGHU"/>
</dbReference>
<dbReference type="CDD" id="cd13831">
    <property type="entry name" value="HU"/>
    <property type="match status" value="1"/>
</dbReference>
<dbReference type="SMART" id="SM00411">
    <property type="entry name" value="BHL"/>
    <property type="match status" value="1"/>
</dbReference>
<keyword evidence="1 2" id="KW-0238">DNA-binding</keyword>
<proteinExistence type="predicted"/>
<accession>A0A645IUH7</accession>
<dbReference type="PANTHER" id="PTHR33175:SF2">
    <property type="entry name" value="INTEGRATION HOST FACTOR SUBUNIT ALPHA"/>
    <property type="match status" value="1"/>
</dbReference>
<dbReference type="PROSITE" id="PS00045">
    <property type="entry name" value="HISTONE_LIKE"/>
    <property type="match status" value="1"/>
</dbReference>
<dbReference type="InterPro" id="IPR010992">
    <property type="entry name" value="IHF-like_DNA-bd_dom_sf"/>
</dbReference>
<organism evidence="2">
    <name type="scientific">bioreactor metagenome</name>
    <dbReference type="NCBI Taxonomy" id="1076179"/>
    <lineage>
        <taxon>unclassified sequences</taxon>
        <taxon>metagenomes</taxon>
        <taxon>ecological metagenomes</taxon>
    </lineage>
</organism>